<dbReference type="InParanoid" id="A0A0C9ZNJ6"/>
<organism evidence="1 2">
    <name type="scientific">Suillus luteus UH-Slu-Lm8-n1</name>
    <dbReference type="NCBI Taxonomy" id="930992"/>
    <lineage>
        <taxon>Eukaryota</taxon>
        <taxon>Fungi</taxon>
        <taxon>Dikarya</taxon>
        <taxon>Basidiomycota</taxon>
        <taxon>Agaricomycotina</taxon>
        <taxon>Agaricomycetes</taxon>
        <taxon>Agaricomycetidae</taxon>
        <taxon>Boletales</taxon>
        <taxon>Suillineae</taxon>
        <taxon>Suillaceae</taxon>
        <taxon>Suillus</taxon>
    </lineage>
</organism>
<reference evidence="2" key="2">
    <citation type="submission" date="2015-01" db="EMBL/GenBank/DDBJ databases">
        <title>Evolutionary Origins and Diversification of the Mycorrhizal Mutualists.</title>
        <authorList>
            <consortium name="DOE Joint Genome Institute"/>
            <consortium name="Mycorrhizal Genomics Consortium"/>
            <person name="Kohler A."/>
            <person name="Kuo A."/>
            <person name="Nagy L.G."/>
            <person name="Floudas D."/>
            <person name="Copeland A."/>
            <person name="Barry K.W."/>
            <person name="Cichocki N."/>
            <person name="Veneault-Fourrey C."/>
            <person name="LaButti K."/>
            <person name="Lindquist E.A."/>
            <person name="Lipzen A."/>
            <person name="Lundell T."/>
            <person name="Morin E."/>
            <person name="Murat C."/>
            <person name="Riley R."/>
            <person name="Ohm R."/>
            <person name="Sun H."/>
            <person name="Tunlid A."/>
            <person name="Henrissat B."/>
            <person name="Grigoriev I.V."/>
            <person name="Hibbett D.S."/>
            <person name="Martin F."/>
        </authorList>
    </citation>
    <scope>NUCLEOTIDE SEQUENCE [LARGE SCALE GENOMIC DNA]</scope>
    <source>
        <strain evidence="2">UH-Slu-Lm8-n1</strain>
    </source>
</reference>
<protein>
    <submittedName>
        <fullName evidence="1">Uncharacterized protein</fullName>
    </submittedName>
</protein>
<proteinExistence type="predicted"/>
<sequence>MCTIFFASDVGLEFETLKSSTAEGRRMSGCSKGEERVDGLHAHVAASCRAQGQLIFIIPSLAYHLCRCGWVTVFETQAVIRSSPAQDHVCFFHEWYCSR</sequence>
<keyword evidence="2" id="KW-1185">Reference proteome</keyword>
<evidence type="ECO:0000313" key="2">
    <source>
        <dbReference type="Proteomes" id="UP000054485"/>
    </source>
</evidence>
<name>A0A0C9ZNJ6_9AGAM</name>
<dbReference type="HOGENOM" id="CLU_2321919_0_0_1"/>
<evidence type="ECO:0000313" key="1">
    <source>
        <dbReference type="EMBL" id="KIK39245.1"/>
    </source>
</evidence>
<reference evidence="1 2" key="1">
    <citation type="submission" date="2014-04" db="EMBL/GenBank/DDBJ databases">
        <authorList>
            <consortium name="DOE Joint Genome Institute"/>
            <person name="Kuo A."/>
            <person name="Ruytinx J."/>
            <person name="Rineau F."/>
            <person name="Colpaert J."/>
            <person name="Kohler A."/>
            <person name="Nagy L.G."/>
            <person name="Floudas D."/>
            <person name="Copeland A."/>
            <person name="Barry K.W."/>
            <person name="Cichocki N."/>
            <person name="Veneault-Fourrey C."/>
            <person name="LaButti K."/>
            <person name="Lindquist E.A."/>
            <person name="Lipzen A."/>
            <person name="Lundell T."/>
            <person name="Morin E."/>
            <person name="Murat C."/>
            <person name="Sun H."/>
            <person name="Tunlid A."/>
            <person name="Henrissat B."/>
            <person name="Grigoriev I.V."/>
            <person name="Hibbett D.S."/>
            <person name="Martin F."/>
            <person name="Nordberg H.P."/>
            <person name="Cantor M.N."/>
            <person name="Hua S.X."/>
        </authorList>
    </citation>
    <scope>NUCLEOTIDE SEQUENCE [LARGE SCALE GENOMIC DNA]</scope>
    <source>
        <strain evidence="1 2">UH-Slu-Lm8-n1</strain>
    </source>
</reference>
<accession>A0A0C9ZNJ6</accession>
<dbReference type="Proteomes" id="UP000054485">
    <property type="component" value="Unassembled WGS sequence"/>
</dbReference>
<dbReference type="AlphaFoldDB" id="A0A0C9ZNJ6"/>
<dbReference type="EMBL" id="KN835352">
    <property type="protein sequence ID" value="KIK39245.1"/>
    <property type="molecule type" value="Genomic_DNA"/>
</dbReference>
<gene>
    <name evidence="1" type="ORF">CY34DRAFT_808549</name>
</gene>